<protein>
    <submittedName>
        <fullName evidence="2">Uncharacterized protein</fullName>
    </submittedName>
</protein>
<dbReference type="InParanoid" id="A0A165E6C6"/>
<feature type="region of interest" description="Disordered" evidence="1">
    <location>
        <begin position="100"/>
        <end position="124"/>
    </location>
</feature>
<accession>A0A165E6C6</accession>
<evidence type="ECO:0000313" key="3">
    <source>
        <dbReference type="Proteomes" id="UP000076842"/>
    </source>
</evidence>
<reference evidence="2 3" key="1">
    <citation type="journal article" date="2016" name="Mol. Biol. Evol.">
        <title>Comparative Genomics of Early-Diverging Mushroom-Forming Fungi Provides Insights into the Origins of Lignocellulose Decay Capabilities.</title>
        <authorList>
            <person name="Nagy L.G."/>
            <person name="Riley R."/>
            <person name="Tritt A."/>
            <person name="Adam C."/>
            <person name="Daum C."/>
            <person name="Floudas D."/>
            <person name="Sun H."/>
            <person name="Yadav J.S."/>
            <person name="Pangilinan J."/>
            <person name="Larsson K.H."/>
            <person name="Matsuura K."/>
            <person name="Barry K."/>
            <person name="Labutti K."/>
            <person name="Kuo R."/>
            <person name="Ohm R.A."/>
            <person name="Bhattacharya S.S."/>
            <person name="Shirouzu T."/>
            <person name="Yoshinaga Y."/>
            <person name="Martin F.M."/>
            <person name="Grigoriev I.V."/>
            <person name="Hibbett D.S."/>
        </authorList>
    </citation>
    <scope>NUCLEOTIDE SEQUENCE [LARGE SCALE GENOMIC DNA]</scope>
    <source>
        <strain evidence="2 3">HHB12733</strain>
    </source>
</reference>
<evidence type="ECO:0000256" key="1">
    <source>
        <dbReference type="SAM" id="MobiDB-lite"/>
    </source>
</evidence>
<name>A0A165E6C6_9BASI</name>
<proteinExistence type="predicted"/>
<keyword evidence="3" id="KW-1185">Reference proteome</keyword>
<dbReference type="EMBL" id="KV424020">
    <property type="protein sequence ID" value="KZT54195.1"/>
    <property type="molecule type" value="Genomic_DNA"/>
</dbReference>
<sequence>MESTAGDGGGTKGKNKSLWADVHGASRCSPVSRYSAPYHPHTYLTRWLDAFTLSSDEVSVRGGEWVKSHNGGEGGRGQNSVWYGGQSDGAYSARALRGQGVASWPTTRPSRAARPRAVPAPSYLGSRRWKTTTVRQAPQRDLDSLYALCP</sequence>
<dbReference type="Proteomes" id="UP000076842">
    <property type="component" value="Unassembled WGS sequence"/>
</dbReference>
<feature type="compositionally biased region" description="Low complexity" evidence="1">
    <location>
        <begin position="108"/>
        <end position="122"/>
    </location>
</feature>
<evidence type="ECO:0000313" key="2">
    <source>
        <dbReference type="EMBL" id="KZT54195.1"/>
    </source>
</evidence>
<dbReference type="AlphaFoldDB" id="A0A165E6C6"/>
<organism evidence="2 3">
    <name type="scientific">Calocera cornea HHB12733</name>
    <dbReference type="NCBI Taxonomy" id="1353952"/>
    <lineage>
        <taxon>Eukaryota</taxon>
        <taxon>Fungi</taxon>
        <taxon>Dikarya</taxon>
        <taxon>Basidiomycota</taxon>
        <taxon>Agaricomycotina</taxon>
        <taxon>Dacrymycetes</taxon>
        <taxon>Dacrymycetales</taxon>
        <taxon>Dacrymycetaceae</taxon>
        <taxon>Calocera</taxon>
    </lineage>
</organism>
<gene>
    <name evidence="2" type="ORF">CALCODRAFT_21798</name>
</gene>